<keyword evidence="5" id="KW-0269">Exonuclease</keyword>
<evidence type="ECO:0000256" key="2">
    <source>
        <dbReference type="ARBA" id="ARBA00022722"/>
    </source>
</evidence>
<evidence type="ECO:0000256" key="5">
    <source>
        <dbReference type="ARBA" id="ARBA00022839"/>
    </source>
</evidence>
<protein>
    <submittedName>
        <fullName evidence="7">Uncharacterized protein</fullName>
    </submittedName>
</protein>
<evidence type="ECO:0000313" key="7">
    <source>
        <dbReference type="EMBL" id="EEF50064.1"/>
    </source>
</evidence>
<evidence type="ECO:0000313" key="8">
    <source>
        <dbReference type="Proteomes" id="UP000008311"/>
    </source>
</evidence>
<dbReference type="InterPro" id="IPR040393">
    <property type="entry name" value="TREX1/2"/>
</dbReference>
<evidence type="ECO:0000256" key="1">
    <source>
        <dbReference type="ARBA" id="ARBA00001946"/>
    </source>
</evidence>
<gene>
    <name evidence="7" type="ORF">RCOM_1437290</name>
</gene>
<keyword evidence="2" id="KW-0540">Nuclease</keyword>
<dbReference type="eggNOG" id="KOG4793">
    <property type="taxonomic scope" value="Eukaryota"/>
</dbReference>
<dbReference type="GO" id="GO:0008296">
    <property type="term" value="F:3'-5'-DNA exonuclease activity"/>
    <property type="evidence" value="ECO:0000318"/>
    <property type="project" value="GO_Central"/>
</dbReference>
<dbReference type="InterPro" id="IPR036397">
    <property type="entry name" value="RNaseH_sf"/>
</dbReference>
<comment type="cofactor">
    <cofactor evidence="1">
        <name>Mg(2+)</name>
        <dbReference type="ChEBI" id="CHEBI:18420"/>
    </cofactor>
</comment>
<dbReference type="GO" id="GO:0005737">
    <property type="term" value="C:cytoplasm"/>
    <property type="evidence" value="ECO:0000318"/>
    <property type="project" value="GO_Central"/>
</dbReference>
<dbReference type="GO" id="GO:0006308">
    <property type="term" value="P:DNA catabolic process"/>
    <property type="evidence" value="ECO:0000318"/>
    <property type="project" value="GO_Central"/>
</dbReference>
<keyword evidence="8" id="KW-1185">Reference proteome</keyword>
<accession>B9RFU3</accession>
<keyword evidence="6" id="KW-0460">Magnesium</keyword>
<dbReference type="AlphaFoldDB" id="B9RFU3"/>
<keyword evidence="3" id="KW-0479">Metal-binding</keyword>
<reference evidence="8" key="1">
    <citation type="journal article" date="2010" name="Nat. Biotechnol.">
        <title>Draft genome sequence of the oilseed species Ricinus communis.</title>
        <authorList>
            <person name="Chan A.P."/>
            <person name="Crabtree J."/>
            <person name="Zhao Q."/>
            <person name="Lorenzi H."/>
            <person name="Orvis J."/>
            <person name="Puiu D."/>
            <person name="Melake-Berhan A."/>
            <person name="Jones K.M."/>
            <person name="Redman J."/>
            <person name="Chen G."/>
            <person name="Cahoon E.B."/>
            <person name="Gedil M."/>
            <person name="Stanke M."/>
            <person name="Haas B.J."/>
            <person name="Wortman J.R."/>
            <person name="Fraser-Liggett C.M."/>
            <person name="Ravel J."/>
            <person name="Rabinowicz P.D."/>
        </authorList>
    </citation>
    <scope>NUCLEOTIDE SEQUENCE [LARGE SCALE GENOMIC DNA]</scope>
    <source>
        <strain evidence="8">cv. Hale</strain>
    </source>
</reference>
<dbReference type="STRING" id="3988.B9RFU3"/>
<keyword evidence="4" id="KW-0378">Hydrolase</keyword>
<dbReference type="GO" id="GO:0046872">
    <property type="term" value="F:metal ion binding"/>
    <property type="evidence" value="ECO:0007669"/>
    <property type="project" value="UniProtKB-KW"/>
</dbReference>
<dbReference type="EMBL" id="EQ973777">
    <property type="protein sequence ID" value="EEF50064.1"/>
    <property type="molecule type" value="Genomic_DNA"/>
</dbReference>
<dbReference type="PANTHER" id="PTHR13058">
    <property type="entry name" value="THREE PRIME REPAIR EXONUCLEASE 1, 2"/>
    <property type="match status" value="1"/>
</dbReference>
<dbReference type="Proteomes" id="UP000008311">
    <property type="component" value="Unassembled WGS sequence"/>
</dbReference>
<evidence type="ECO:0000256" key="4">
    <source>
        <dbReference type="ARBA" id="ARBA00022801"/>
    </source>
</evidence>
<dbReference type="GO" id="GO:0003676">
    <property type="term" value="F:nucleic acid binding"/>
    <property type="evidence" value="ECO:0007669"/>
    <property type="project" value="InterPro"/>
</dbReference>
<evidence type="ECO:0000256" key="6">
    <source>
        <dbReference type="ARBA" id="ARBA00022842"/>
    </source>
</evidence>
<dbReference type="PANTHER" id="PTHR13058:SF19">
    <property type="entry name" value="LD40940P"/>
    <property type="match status" value="1"/>
</dbReference>
<organism evidence="7 8">
    <name type="scientific">Ricinus communis</name>
    <name type="common">Castor bean</name>
    <dbReference type="NCBI Taxonomy" id="3988"/>
    <lineage>
        <taxon>Eukaryota</taxon>
        <taxon>Viridiplantae</taxon>
        <taxon>Streptophyta</taxon>
        <taxon>Embryophyta</taxon>
        <taxon>Tracheophyta</taxon>
        <taxon>Spermatophyta</taxon>
        <taxon>Magnoliopsida</taxon>
        <taxon>eudicotyledons</taxon>
        <taxon>Gunneridae</taxon>
        <taxon>Pentapetalae</taxon>
        <taxon>rosids</taxon>
        <taxon>fabids</taxon>
        <taxon>Malpighiales</taxon>
        <taxon>Euphorbiaceae</taxon>
        <taxon>Acalyphoideae</taxon>
        <taxon>Acalypheae</taxon>
        <taxon>Ricinus</taxon>
    </lineage>
</organism>
<proteinExistence type="predicted"/>
<dbReference type="InParanoid" id="B9RFU3"/>
<sequence length="211" mass="24375">MRIILMCFSILQLPRCRQQERFHCSTRNYGKNSSFSLLGSKVNGLEGGYSRRWIRKYKNRRNKLTNIRHGVLDETVSTKYGRADIYTITVYQKPSKTWWLYTIIVVHNGCTFDAPLLINEFKSDGSDVPSDWPLMDTLPLARKWTKSKGPSLRIYIHMDHQLIEQGRCEVIGKTASDVTSDLKATLPRLVAESFTVSEAMDVKKKKKKKKN</sequence>
<name>B9RFU3_RICCO</name>
<evidence type="ECO:0000256" key="3">
    <source>
        <dbReference type="ARBA" id="ARBA00022723"/>
    </source>
</evidence>
<dbReference type="SUPFAM" id="SSF53098">
    <property type="entry name" value="Ribonuclease H-like"/>
    <property type="match status" value="1"/>
</dbReference>
<dbReference type="InterPro" id="IPR012337">
    <property type="entry name" value="RNaseH-like_sf"/>
</dbReference>
<dbReference type="Gene3D" id="3.30.420.10">
    <property type="entry name" value="Ribonuclease H-like superfamily/Ribonuclease H"/>
    <property type="match status" value="1"/>
</dbReference>